<dbReference type="PROSITE" id="PS51257">
    <property type="entry name" value="PROKAR_LIPOPROTEIN"/>
    <property type="match status" value="1"/>
</dbReference>
<name>A0A9D1E0Q2_9BACT</name>
<accession>A0A9D1E0Q2</accession>
<gene>
    <name evidence="2" type="ORF">IAC94_02095</name>
</gene>
<evidence type="ECO:0000313" key="3">
    <source>
        <dbReference type="Proteomes" id="UP000886744"/>
    </source>
</evidence>
<protein>
    <recommendedName>
        <fullName evidence="4">Lipoprotein</fullName>
    </recommendedName>
</protein>
<evidence type="ECO:0000256" key="1">
    <source>
        <dbReference type="SAM" id="SignalP"/>
    </source>
</evidence>
<dbReference type="AlphaFoldDB" id="A0A9D1E0Q2"/>
<proteinExistence type="predicted"/>
<comment type="caution">
    <text evidence="2">The sequence shown here is derived from an EMBL/GenBank/DDBJ whole genome shotgun (WGS) entry which is preliminary data.</text>
</comment>
<organism evidence="2 3">
    <name type="scientific">Candidatus Coprenecus avistercoris</name>
    <dbReference type="NCBI Taxonomy" id="2840730"/>
    <lineage>
        <taxon>Bacteria</taxon>
        <taxon>Pseudomonadati</taxon>
        <taxon>Bacteroidota</taxon>
        <taxon>Bacteroidia</taxon>
        <taxon>Bacteroidales</taxon>
        <taxon>Rikenellaceae</taxon>
        <taxon>Rikenellaceae incertae sedis</taxon>
        <taxon>Candidatus Coprenecus</taxon>
    </lineage>
</organism>
<feature type="chain" id="PRO_5039203559" description="Lipoprotein" evidence="1">
    <location>
        <begin position="24"/>
        <end position="215"/>
    </location>
</feature>
<feature type="signal peptide" evidence="1">
    <location>
        <begin position="1"/>
        <end position="23"/>
    </location>
</feature>
<reference evidence="2" key="1">
    <citation type="submission" date="2020-10" db="EMBL/GenBank/DDBJ databases">
        <authorList>
            <person name="Gilroy R."/>
        </authorList>
    </citation>
    <scope>NUCLEOTIDE SEQUENCE</scope>
    <source>
        <strain evidence="2">ChiHjej13B12-12457</strain>
    </source>
</reference>
<keyword evidence="1" id="KW-0732">Signal</keyword>
<evidence type="ECO:0000313" key="2">
    <source>
        <dbReference type="EMBL" id="HIR62299.1"/>
    </source>
</evidence>
<sequence>MKAFRLMTAAAVILFMAASCSYRVERNPFFDEKSAPARPCVLMSDTTLLVVRDYFPGIGRVDGLTCNDYTVVPLSPDSMDTVLVVAGPASRNISTVRVTTGEESGVIVLKREPPKAQTVPSVTVVGTDMGGREFTVKVDNTPASYLVLWQNTLLGHKCLSYHKAGVFTVHIPDNAEEMDHSCIRIYSHNAAGAGSDITVPVRRGRVTLSDATELS</sequence>
<evidence type="ECO:0008006" key="4">
    <source>
        <dbReference type="Google" id="ProtNLM"/>
    </source>
</evidence>
<dbReference type="EMBL" id="DVHI01000030">
    <property type="protein sequence ID" value="HIR62299.1"/>
    <property type="molecule type" value="Genomic_DNA"/>
</dbReference>
<dbReference type="Proteomes" id="UP000886744">
    <property type="component" value="Unassembled WGS sequence"/>
</dbReference>
<reference evidence="2" key="2">
    <citation type="journal article" date="2021" name="PeerJ">
        <title>Extensive microbial diversity within the chicken gut microbiome revealed by metagenomics and culture.</title>
        <authorList>
            <person name="Gilroy R."/>
            <person name="Ravi A."/>
            <person name="Getino M."/>
            <person name="Pursley I."/>
            <person name="Horton D.L."/>
            <person name="Alikhan N.F."/>
            <person name="Baker D."/>
            <person name="Gharbi K."/>
            <person name="Hall N."/>
            <person name="Watson M."/>
            <person name="Adriaenssens E.M."/>
            <person name="Foster-Nyarko E."/>
            <person name="Jarju S."/>
            <person name="Secka A."/>
            <person name="Antonio M."/>
            <person name="Oren A."/>
            <person name="Chaudhuri R.R."/>
            <person name="La Ragione R."/>
            <person name="Hildebrand F."/>
            <person name="Pallen M.J."/>
        </authorList>
    </citation>
    <scope>NUCLEOTIDE SEQUENCE</scope>
    <source>
        <strain evidence="2">ChiHjej13B12-12457</strain>
    </source>
</reference>